<sequence>MSINPNFQLVPITPIKMLNESTKLLGLPKLQAQVILSLPNILEFNEKLKESINFSKDKIECFIITSSSKNEIEELAQKYELNKSYISNDFTSFAKTFNLKDEKNNLVRSIMMINKDCQIIHKEIL</sequence>
<dbReference type="EMBL" id="CP032097">
    <property type="protein sequence ID" value="AXX93747.1"/>
    <property type="molecule type" value="Genomic_DNA"/>
</dbReference>
<evidence type="ECO:0000313" key="4">
    <source>
        <dbReference type="Proteomes" id="UP000290588"/>
    </source>
</evidence>
<dbReference type="RefSeq" id="WP_118916001.1">
    <property type="nucleotide sequence ID" value="NZ_CP032097.1"/>
</dbReference>
<dbReference type="EMBL" id="NXIG01000001">
    <property type="protein sequence ID" value="RXI32943.1"/>
    <property type="molecule type" value="Genomic_DNA"/>
</dbReference>
<evidence type="ECO:0000313" key="3">
    <source>
        <dbReference type="Proteomes" id="UP000262582"/>
    </source>
</evidence>
<reference evidence="2 4" key="1">
    <citation type="submission" date="2017-09" db="EMBL/GenBank/DDBJ databases">
        <title>Genomics of the genus Arcobacter.</title>
        <authorList>
            <person name="Perez-Cataluna A."/>
            <person name="Figueras M.J."/>
            <person name="Salas-Masso N."/>
        </authorList>
    </citation>
    <scope>NUCLEOTIDE SEQUENCE [LARGE SCALE GENOMIC DNA]</scope>
    <source>
        <strain evidence="2 4">CECT 7837</strain>
    </source>
</reference>
<dbReference type="Proteomes" id="UP000262582">
    <property type="component" value="Chromosome"/>
</dbReference>
<reference evidence="1 3" key="2">
    <citation type="submission" date="2018-08" db="EMBL/GenBank/DDBJ databases">
        <title>Complete genome of the Arcobacter ellisii type strain LMG 26155.</title>
        <authorList>
            <person name="Miller W.G."/>
            <person name="Yee E."/>
            <person name="Bono J.L."/>
        </authorList>
    </citation>
    <scope>NUCLEOTIDE SEQUENCE [LARGE SCALE GENOMIC DNA]</scope>
    <source>
        <strain evidence="1 3">LMG 26155</strain>
    </source>
</reference>
<dbReference type="AlphaFoldDB" id="A0A347U4G9"/>
<evidence type="ECO:0000313" key="1">
    <source>
        <dbReference type="EMBL" id="AXX93747.1"/>
    </source>
</evidence>
<keyword evidence="3" id="KW-1185">Reference proteome</keyword>
<name>A0A347U4G9_9BACT</name>
<dbReference type="OrthoDB" id="5344060at2"/>
<organism evidence="2 4">
    <name type="scientific">Arcobacter ellisii</name>
    <dbReference type="NCBI Taxonomy" id="913109"/>
    <lineage>
        <taxon>Bacteria</taxon>
        <taxon>Pseudomonadati</taxon>
        <taxon>Campylobacterota</taxon>
        <taxon>Epsilonproteobacteria</taxon>
        <taxon>Campylobacterales</taxon>
        <taxon>Arcobacteraceae</taxon>
        <taxon>Arcobacter</taxon>
    </lineage>
</organism>
<dbReference type="Gene3D" id="3.40.30.10">
    <property type="entry name" value="Glutaredoxin"/>
    <property type="match status" value="1"/>
</dbReference>
<accession>A0A347U4G9</accession>
<gene>
    <name evidence="1" type="ORF">AELL_0040</name>
    <name evidence="2" type="ORF">CP962_00630</name>
</gene>
<dbReference type="Proteomes" id="UP000290588">
    <property type="component" value="Unassembled WGS sequence"/>
</dbReference>
<dbReference type="KEGG" id="aell:AELL_0040"/>
<proteinExistence type="predicted"/>
<evidence type="ECO:0000313" key="2">
    <source>
        <dbReference type="EMBL" id="RXI32943.1"/>
    </source>
</evidence>
<protein>
    <submittedName>
        <fullName evidence="2">Uncharacterized protein</fullName>
    </submittedName>
</protein>